<dbReference type="EMBL" id="FUEG01000049">
    <property type="protein sequence ID" value="SJL17853.1"/>
    <property type="molecule type" value="Genomic_DNA"/>
</dbReference>
<proteinExistence type="predicted"/>
<keyword evidence="2" id="KW-1185">Reference proteome</keyword>
<organism evidence="1 2">
    <name type="scientific">Armillaria ostoyae</name>
    <name type="common">Armillaria root rot fungus</name>
    <dbReference type="NCBI Taxonomy" id="47428"/>
    <lineage>
        <taxon>Eukaryota</taxon>
        <taxon>Fungi</taxon>
        <taxon>Dikarya</taxon>
        <taxon>Basidiomycota</taxon>
        <taxon>Agaricomycotina</taxon>
        <taxon>Agaricomycetes</taxon>
        <taxon>Agaricomycetidae</taxon>
        <taxon>Agaricales</taxon>
        <taxon>Marasmiineae</taxon>
        <taxon>Physalacriaceae</taxon>
        <taxon>Armillaria</taxon>
    </lineage>
</organism>
<accession>A0A284SA14</accession>
<evidence type="ECO:0000313" key="2">
    <source>
        <dbReference type="Proteomes" id="UP000219338"/>
    </source>
</evidence>
<name>A0A284SA14_ARMOS</name>
<gene>
    <name evidence="1" type="ORF">ARMOST_21417</name>
</gene>
<sequence length="158" mass="17826">MPPQNDRARTHPPFPPEAPTCPLDPILESSILGRSILWVYKESRIDKGGYQTLHRAVSTSPLSKYEVMSEITRSIWAVVLIATVACTFANRGPFRAFFIYSKKSHHITPSNPCPGQLFIHLASQGPVPPTHLNCTTNTSYSDIQNVMYNKRVYLYNYS</sequence>
<dbReference type="AlphaFoldDB" id="A0A284SA14"/>
<evidence type="ECO:0000313" key="1">
    <source>
        <dbReference type="EMBL" id="SJL17853.1"/>
    </source>
</evidence>
<dbReference type="Proteomes" id="UP000219338">
    <property type="component" value="Unassembled WGS sequence"/>
</dbReference>
<reference evidence="2" key="1">
    <citation type="journal article" date="2017" name="Nat. Ecol. Evol.">
        <title>Genome expansion and lineage-specific genetic innovations in the forest pathogenic fungi Armillaria.</title>
        <authorList>
            <person name="Sipos G."/>
            <person name="Prasanna A.N."/>
            <person name="Walter M.C."/>
            <person name="O'Connor E."/>
            <person name="Balint B."/>
            <person name="Krizsan K."/>
            <person name="Kiss B."/>
            <person name="Hess J."/>
            <person name="Varga T."/>
            <person name="Slot J."/>
            <person name="Riley R."/>
            <person name="Boka B."/>
            <person name="Rigling D."/>
            <person name="Barry K."/>
            <person name="Lee J."/>
            <person name="Mihaltcheva S."/>
            <person name="LaButti K."/>
            <person name="Lipzen A."/>
            <person name="Waldron R."/>
            <person name="Moloney N.M."/>
            <person name="Sperisen C."/>
            <person name="Kredics L."/>
            <person name="Vagvoelgyi C."/>
            <person name="Patrignani A."/>
            <person name="Fitzpatrick D."/>
            <person name="Nagy I."/>
            <person name="Doyle S."/>
            <person name="Anderson J.B."/>
            <person name="Grigoriev I.V."/>
            <person name="Gueldener U."/>
            <person name="Muensterkoetter M."/>
            <person name="Nagy L.G."/>
        </authorList>
    </citation>
    <scope>NUCLEOTIDE SEQUENCE [LARGE SCALE GENOMIC DNA]</scope>
    <source>
        <strain evidence="2">C18/9</strain>
    </source>
</reference>
<protein>
    <submittedName>
        <fullName evidence="1">Uncharacterized protein</fullName>
    </submittedName>
</protein>